<dbReference type="EMBL" id="WTXG01000002">
    <property type="protein sequence ID" value="KAI0307365.1"/>
    <property type="molecule type" value="Genomic_DNA"/>
</dbReference>
<feature type="compositionally biased region" description="Basic and acidic residues" evidence="1">
    <location>
        <begin position="130"/>
        <end position="144"/>
    </location>
</feature>
<evidence type="ECO:0000313" key="2">
    <source>
        <dbReference type="EMBL" id="KAI0307365.1"/>
    </source>
</evidence>
<feature type="region of interest" description="Disordered" evidence="1">
    <location>
        <begin position="1"/>
        <end position="49"/>
    </location>
</feature>
<keyword evidence="3" id="KW-1185">Reference proteome</keyword>
<evidence type="ECO:0000313" key="3">
    <source>
        <dbReference type="Proteomes" id="UP001203297"/>
    </source>
</evidence>
<feature type="compositionally biased region" description="Pro residues" evidence="1">
    <location>
        <begin position="294"/>
        <end position="304"/>
    </location>
</feature>
<feature type="compositionally biased region" description="Low complexity" evidence="1">
    <location>
        <begin position="1"/>
        <end position="10"/>
    </location>
</feature>
<organism evidence="2 3">
    <name type="scientific">Multifurca ochricompacta</name>
    <dbReference type="NCBI Taxonomy" id="376703"/>
    <lineage>
        <taxon>Eukaryota</taxon>
        <taxon>Fungi</taxon>
        <taxon>Dikarya</taxon>
        <taxon>Basidiomycota</taxon>
        <taxon>Agaricomycotina</taxon>
        <taxon>Agaricomycetes</taxon>
        <taxon>Russulales</taxon>
        <taxon>Russulaceae</taxon>
        <taxon>Multifurca</taxon>
    </lineage>
</organism>
<feature type="compositionally biased region" description="Low complexity" evidence="1">
    <location>
        <begin position="459"/>
        <end position="474"/>
    </location>
</feature>
<name>A0AAD4QSX0_9AGAM</name>
<feature type="compositionally biased region" description="Pro residues" evidence="1">
    <location>
        <begin position="11"/>
        <end position="23"/>
    </location>
</feature>
<feature type="region of interest" description="Disordered" evidence="1">
    <location>
        <begin position="266"/>
        <end position="335"/>
    </location>
</feature>
<feature type="region of interest" description="Disordered" evidence="1">
    <location>
        <begin position="443"/>
        <end position="504"/>
    </location>
</feature>
<accession>A0AAD4QSX0</accession>
<reference evidence="2" key="1">
    <citation type="journal article" date="2022" name="New Phytol.">
        <title>Evolutionary transition to the ectomycorrhizal habit in the genomes of a hyperdiverse lineage of mushroom-forming fungi.</title>
        <authorList>
            <person name="Looney B."/>
            <person name="Miyauchi S."/>
            <person name="Morin E."/>
            <person name="Drula E."/>
            <person name="Courty P.E."/>
            <person name="Kohler A."/>
            <person name="Kuo A."/>
            <person name="LaButti K."/>
            <person name="Pangilinan J."/>
            <person name="Lipzen A."/>
            <person name="Riley R."/>
            <person name="Andreopoulos W."/>
            <person name="He G."/>
            <person name="Johnson J."/>
            <person name="Nolan M."/>
            <person name="Tritt A."/>
            <person name="Barry K.W."/>
            <person name="Grigoriev I.V."/>
            <person name="Nagy L.G."/>
            <person name="Hibbett D."/>
            <person name="Henrissat B."/>
            <person name="Matheny P.B."/>
            <person name="Labbe J."/>
            <person name="Martin F.M."/>
        </authorList>
    </citation>
    <scope>NUCLEOTIDE SEQUENCE</scope>
    <source>
        <strain evidence="2">BPL690</strain>
    </source>
</reference>
<proteinExistence type="predicted"/>
<evidence type="ECO:0000256" key="1">
    <source>
        <dbReference type="SAM" id="MobiDB-lite"/>
    </source>
</evidence>
<dbReference type="AlphaFoldDB" id="A0AAD4QSX0"/>
<feature type="region of interest" description="Disordered" evidence="1">
    <location>
        <begin position="115"/>
        <end position="146"/>
    </location>
</feature>
<feature type="compositionally biased region" description="Polar residues" evidence="1">
    <location>
        <begin position="34"/>
        <end position="46"/>
    </location>
</feature>
<gene>
    <name evidence="2" type="ORF">B0F90DRAFT_1923083</name>
</gene>
<comment type="caution">
    <text evidence="2">The sequence shown here is derived from an EMBL/GenBank/DDBJ whole genome shotgun (WGS) entry which is preliminary data.</text>
</comment>
<feature type="compositionally biased region" description="Basic residues" evidence="1">
    <location>
        <begin position="476"/>
        <end position="502"/>
    </location>
</feature>
<sequence>MSIYRSSSPSPYGPPSPIPPTTPLQPSAPGGQIQPGTITYTTSTSPDGRLTYHPFKAVPVSYQTNSGIVSGIQWIPAEATSVLPTGAQPANAEFVSSWNRGGQNKDDKALREWMRNGVFAKKRKRPQSASDKERERQARERDARAMSGNYSAVPLVANSVGSPYGVYSNPMNDLERRMDGVDLGSARKSSVGEYSNRRRSTYTEAAVNYPAAQLPGSPYQVPMAPPSPVTTASNPGYAPAAGYPTSAYPPSGPGADPYQRAALPYGLRSRAPSPNPGAVAASAYGTRSRAASPIPNPTPYVPPRPRSRAASPLPGAAPPPYSGQPSFPHPNVLPRSPHIGGGATLSYTFFEAMKIQDMDDFYDNMPRMPMVLVPHDVYHEDWIRFIQDLAMAWAGKLPTSEPSRSSRSSAVTAELIDLWNNSFFASRGVEVVLFKGHERRSGQGYGQVERNLPGFGGTSDSDSSDSLSDSSSGSRMTKKKAERKAEKKRKQKEKEKKARRRARERERTYALYITCVAPRDGALAPPY</sequence>
<protein>
    <submittedName>
        <fullName evidence="2">Uncharacterized protein</fullName>
    </submittedName>
</protein>
<dbReference type="Proteomes" id="UP001203297">
    <property type="component" value="Unassembled WGS sequence"/>
</dbReference>